<dbReference type="AlphaFoldDB" id="A0A9N7VWF8"/>
<accession>A0A9N7VWF8</accession>
<dbReference type="EMBL" id="CADEAL010004258">
    <property type="protein sequence ID" value="CAB1455500.1"/>
    <property type="molecule type" value="Genomic_DNA"/>
</dbReference>
<gene>
    <name evidence="1" type="ORF">PLEPLA_LOCUS43276</name>
</gene>
<sequence length="130" mass="13976">MATLEHTKYATVIFSTYFFAYLTQSGNGSRGPLSRAESGPLISSHSFVMFTGKSAAVHVTEDAAEKYPLSLRANGGSHIPCGPACSLLPSASGDNSLCFQLDEAPCPSVDSDCYPWTTVWEDSLISRLLY</sequence>
<comment type="caution">
    <text evidence="1">The sequence shown here is derived from an EMBL/GenBank/DDBJ whole genome shotgun (WGS) entry which is preliminary data.</text>
</comment>
<evidence type="ECO:0000313" key="1">
    <source>
        <dbReference type="EMBL" id="CAB1455500.1"/>
    </source>
</evidence>
<protein>
    <submittedName>
        <fullName evidence="1">Uncharacterized protein</fullName>
    </submittedName>
</protein>
<proteinExistence type="predicted"/>
<keyword evidence="2" id="KW-1185">Reference proteome</keyword>
<evidence type="ECO:0000313" key="2">
    <source>
        <dbReference type="Proteomes" id="UP001153269"/>
    </source>
</evidence>
<organism evidence="1 2">
    <name type="scientific">Pleuronectes platessa</name>
    <name type="common">European plaice</name>
    <dbReference type="NCBI Taxonomy" id="8262"/>
    <lineage>
        <taxon>Eukaryota</taxon>
        <taxon>Metazoa</taxon>
        <taxon>Chordata</taxon>
        <taxon>Craniata</taxon>
        <taxon>Vertebrata</taxon>
        <taxon>Euteleostomi</taxon>
        <taxon>Actinopterygii</taxon>
        <taxon>Neopterygii</taxon>
        <taxon>Teleostei</taxon>
        <taxon>Neoteleostei</taxon>
        <taxon>Acanthomorphata</taxon>
        <taxon>Carangaria</taxon>
        <taxon>Pleuronectiformes</taxon>
        <taxon>Pleuronectoidei</taxon>
        <taxon>Pleuronectidae</taxon>
        <taxon>Pleuronectes</taxon>
    </lineage>
</organism>
<reference evidence="1" key="1">
    <citation type="submission" date="2020-03" db="EMBL/GenBank/DDBJ databases">
        <authorList>
            <person name="Weist P."/>
        </authorList>
    </citation>
    <scope>NUCLEOTIDE SEQUENCE</scope>
</reference>
<dbReference type="Proteomes" id="UP001153269">
    <property type="component" value="Unassembled WGS sequence"/>
</dbReference>
<name>A0A9N7VWF8_PLEPL</name>